<evidence type="ECO:0000256" key="5">
    <source>
        <dbReference type="ARBA" id="ARBA00022777"/>
    </source>
</evidence>
<dbReference type="GO" id="GO:0006355">
    <property type="term" value="P:regulation of DNA-templated transcription"/>
    <property type="evidence" value="ECO:0007669"/>
    <property type="project" value="InterPro"/>
</dbReference>
<dbReference type="STRING" id="320771.Cflav_PD4639"/>
<dbReference type="InterPro" id="IPR005467">
    <property type="entry name" value="His_kinase_dom"/>
</dbReference>
<accession>B9XE85</accession>
<evidence type="ECO:0000256" key="3">
    <source>
        <dbReference type="ARBA" id="ARBA00022553"/>
    </source>
</evidence>
<dbReference type="SMART" id="SM00091">
    <property type="entry name" value="PAS"/>
    <property type="match status" value="1"/>
</dbReference>
<evidence type="ECO:0000256" key="6">
    <source>
        <dbReference type="SAM" id="Coils"/>
    </source>
</evidence>
<evidence type="ECO:0000256" key="2">
    <source>
        <dbReference type="ARBA" id="ARBA00012438"/>
    </source>
</evidence>
<dbReference type="InterPro" id="IPR052162">
    <property type="entry name" value="Sensor_kinase/Photoreceptor"/>
</dbReference>
<dbReference type="OrthoDB" id="176780at2"/>
<dbReference type="PRINTS" id="PR00344">
    <property type="entry name" value="BCTRLSENSOR"/>
</dbReference>
<dbReference type="Proteomes" id="UP000003688">
    <property type="component" value="Unassembled WGS sequence"/>
</dbReference>
<protein>
    <recommendedName>
        <fullName evidence="2">histidine kinase</fullName>
        <ecNumber evidence="2">2.7.13.3</ecNumber>
    </recommendedName>
</protein>
<dbReference type="EMBL" id="ABOX02000007">
    <property type="protein sequence ID" value="EEF61976.1"/>
    <property type="molecule type" value="Genomic_DNA"/>
</dbReference>
<sequence>MNTAAVWADEATDNKGLKGLSDTKRVLIPAVFLLMLAMAGSAYLYVSGIQSMHSISAQGGDIEDISRVTTRAKVWALQLGLTTAVTGGGLLLLTGFGLRRMERKGKNRTEKLGQELQKRIQKLQDQLADARISEEETCKVRDEMEKKYSTLSETHVNLQEELNRRKLAEKSLTQQTQKLERSKDVLELHVQARTQELQKLQRRNELILDSAGDGICGFDLQGKATFVNPAAARISGWKLEEMIGKTEEEIFFSAKSKIPDEQLNWVKAESGDRLPEQCFLRKDGVKFPAEYIRTHIKEKDKVVGAVVMFKDITERKLAEDRLAHKAEELASSNAELEQFAFVASHDLQEPLRKIQAFGDRLKVKCDLVQLGEGRDYLDRMQNAAARMQRLINDLLAFSRVIRSSDPFVPVDLMAVGREVLGDLETSIEKSKAQVTLGTLPTIDADPTQMRQLLQNVISNALKFHQPNAAPMVKVECKVVTRDEVKDDVGMPKPPPTAKADDKFCILTIKDNGIGFEEQYLEKIFAVFQRLHGRCEYEGTGVGLAVCRRITDRHGGLITAQSKLGEGATFVIILPMHQPKLEEQK</sequence>
<feature type="domain" description="PAC" evidence="10">
    <location>
        <begin position="273"/>
        <end position="324"/>
    </location>
</feature>
<evidence type="ECO:0000259" key="9">
    <source>
        <dbReference type="PROSITE" id="PS50112"/>
    </source>
</evidence>
<dbReference type="Gene3D" id="3.30.450.20">
    <property type="entry name" value="PAS domain"/>
    <property type="match status" value="1"/>
</dbReference>
<dbReference type="CDD" id="cd00130">
    <property type="entry name" value="PAS"/>
    <property type="match status" value="1"/>
</dbReference>
<dbReference type="PROSITE" id="PS50109">
    <property type="entry name" value="HIS_KIN"/>
    <property type="match status" value="1"/>
</dbReference>
<dbReference type="InterPro" id="IPR013767">
    <property type="entry name" value="PAS_fold"/>
</dbReference>
<dbReference type="SUPFAM" id="SSF55785">
    <property type="entry name" value="PYP-like sensor domain (PAS domain)"/>
    <property type="match status" value="1"/>
</dbReference>
<dbReference type="InterPro" id="IPR004358">
    <property type="entry name" value="Sig_transdc_His_kin-like_C"/>
</dbReference>
<dbReference type="Pfam" id="PF00989">
    <property type="entry name" value="PAS"/>
    <property type="match status" value="1"/>
</dbReference>
<dbReference type="Gene3D" id="3.30.565.10">
    <property type="entry name" value="Histidine kinase-like ATPase, C-terminal domain"/>
    <property type="match status" value="1"/>
</dbReference>
<keyword evidence="7" id="KW-0472">Membrane</keyword>
<dbReference type="NCBIfam" id="TIGR00229">
    <property type="entry name" value="sensory_box"/>
    <property type="match status" value="1"/>
</dbReference>
<dbReference type="SMART" id="SM00387">
    <property type="entry name" value="HATPase_c"/>
    <property type="match status" value="1"/>
</dbReference>
<dbReference type="InterPro" id="IPR000014">
    <property type="entry name" value="PAS"/>
</dbReference>
<evidence type="ECO:0000259" key="8">
    <source>
        <dbReference type="PROSITE" id="PS50109"/>
    </source>
</evidence>
<feature type="domain" description="Histidine kinase" evidence="8">
    <location>
        <begin position="342"/>
        <end position="577"/>
    </location>
</feature>
<dbReference type="CDD" id="cd00082">
    <property type="entry name" value="HisKA"/>
    <property type="match status" value="1"/>
</dbReference>
<dbReference type="InterPro" id="IPR000700">
    <property type="entry name" value="PAS-assoc_C"/>
</dbReference>
<keyword evidence="6" id="KW-0175">Coiled coil</keyword>
<dbReference type="Pfam" id="PF02518">
    <property type="entry name" value="HATPase_c"/>
    <property type="match status" value="1"/>
</dbReference>
<reference evidence="11 12" key="1">
    <citation type="journal article" date="2011" name="J. Bacteriol.">
        <title>Genome sequence of 'Pedosphaera parvula' Ellin514, an aerobic Verrucomicrobial isolate from pasture soil.</title>
        <authorList>
            <person name="Kant R."/>
            <person name="van Passel M.W."/>
            <person name="Sangwan P."/>
            <person name="Palva A."/>
            <person name="Lucas S."/>
            <person name="Copeland A."/>
            <person name="Lapidus A."/>
            <person name="Glavina Del Rio T."/>
            <person name="Dalin E."/>
            <person name="Tice H."/>
            <person name="Bruce D."/>
            <person name="Goodwin L."/>
            <person name="Pitluck S."/>
            <person name="Chertkov O."/>
            <person name="Larimer F.W."/>
            <person name="Land M.L."/>
            <person name="Hauser L."/>
            <person name="Brettin T.S."/>
            <person name="Detter J.C."/>
            <person name="Han S."/>
            <person name="de Vos W.M."/>
            <person name="Janssen P.H."/>
            <person name="Smidt H."/>
        </authorList>
    </citation>
    <scope>NUCLEOTIDE SEQUENCE [LARGE SCALE GENOMIC DNA]</scope>
    <source>
        <strain evidence="11 12">Ellin514</strain>
    </source>
</reference>
<dbReference type="PROSITE" id="PS50112">
    <property type="entry name" value="PAS"/>
    <property type="match status" value="1"/>
</dbReference>
<dbReference type="FunFam" id="3.30.565.10:FF:000006">
    <property type="entry name" value="Sensor histidine kinase WalK"/>
    <property type="match status" value="1"/>
</dbReference>
<comment type="caution">
    <text evidence="11">The sequence shown here is derived from an EMBL/GenBank/DDBJ whole genome shotgun (WGS) entry which is preliminary data.</text>
</comment>
<dbReference type="PANTHER" id="PTHR43304:SF1">
    <property type="entry name" value="PAC DOMAIN-CONTAINING PROTEIN"/>
    <property type="match status" value="1"/>
</dbReference>
<evidence type="ECO:0000256" key="4">
    <source>
        <dbReference type="ARBA" id="ARBA00022679"/>
    </source>
</evidence>
<keyword evidence="4" id="KW-0808">Transferase</keyword>
<evidence type="ECO:0000256" key="7">
    <source>
        <dbReference type="SAM" id="Phobius"/>
    </source>
</evidence>
<keyword evidence="3" id="KW-0597">Phosphoprotein</keyword>
<keyword evidence="7" id="KW-1133">Transmembrane helix</keyword>
<dbReference type="InterPro" id="IPR036890">
    <property type="entry name" value="HATPase_C_sf"/>
</dbReference>
<dbReference type="EC" id="2.7.13.3" evidence="2"/>
<name>B9XE85_PEDPL</name>
<evidence type="ECO:0000313" key="12">
    <source>
        <dbReference type="Proteomes" id="UP000003688"/>
    </source>
</evidence>
<dbReference type="SUPFAM" id="SSF55874">
    <property type="entry name" value="ATPase domain of HSP90 chaperone/DNA topoisomerase II/histidine kinase"/>
    <property type="match status" value="1"/>
</dbReference>
<proteinExistence type="predicted"/>
<dbReference type="InterPro" id="IPR003594">
    <property type="entry name" value="HATPase_dom"/>
</dbReference>
<dbReference type="GO" id="GO:0000155">
    <property type="term" value="F:phosphorelay sensor kinase activity"/>
    <property type="evidence" value="ECO:0007669"/>
    <property type="project" value="InterPro"/>
</dbReference>
<dbReference type="Gene3D" id="1.10.287.130">
    <property type="match status" value="1"/>
</dbReference>
<keyword evidence="5 11" id="KW-0418">Kinase</keyword>
<dbReference type="InterPro" id="IPR003661">
    <property type="entry name" value="HisK_dim/P_dom"/>
</dbReference>
<dbReference type="SMART" id="SM00388">
    <property type="entry name" value="HisKA"/>
    <property type="match status" value="1"/>
</dbReference>
<dbReference type="AlphaFoldDB" id="B9XE85"/>
<evidence type="ECO:0000313" key="11">
    <source>
        <dbReference type="EMBL" id="EEF61976.1"/>
    </source>
</evidence>
<evidence type="ECO:0000256" key="1">
    <source>
        <dbReference type="ARBA" id="ARBA00000085"/>
    </source>
</evidence>
<feature type="transmembrane region" description="Helical" evidence="7">
    <location>
        <begin position="26"/>
        <end position="46"/>
    </location>
</feature>
<dbReference type="PROSITE" id="PS50113">
    <property type="entry name" value="PAC"/>
    <property type="match status" value="1"/>
</dbReference>
<organism evidence="11 12">
    <name type="scientific">Pedosphaera parvula (strain Ellin514)</name>
    <dbReference type="NCBI Taxonomy" id="320771"/>
    <lineage>
        <taxon>Bacteria</taxon>
        <taxon>Pseudomonadati</taxon>
        <taxon>Verrucomicrobiota</taxon>
        <taxon>Pedosphaerae</taxon>
        <taxon>Pedosphaerales</taxon>
        <taxon>Pedosphaeraceae</taxon>
        <taxon>Pedosphaera</taxon>
    </lineage>
</organism>
<dbReference type="RefSeq" id="WP_007414133.1">
    <property type="nucleotide sequence ID" value="NZ_ABOX02000007.1"/>
</dbReference>
<feature type="domain" description="PAS" evidence="9">
    <location>
        <begin position="200"/>
        <end position="246"/>
    </location>
</feature>
<evidence type="ECO:0000259" key="10">
    <source>
        <dbReference type="PROSITE" id="PS50113"/>
    </source>
</evidence>
<gene>
    <name evidence="11" type="ORF">Cflav_PD4639</name>
</gene>
<feature type="transmembrane region" description="Helical" evidence="7">
    <location>
        <begin position="75"/>
        <end position="98"/>
    </location>
</feature>
<feature type="coiled-coil region" evidence="6">
    <location>
        <begin position="106"/>
        <end position="203"/>
    </location>
</feature>
<keyword evidence="7" id="KW-0812">Transmembrane</keyword>
<keyword evidence="12" id="KW-1185">Reference proteome</keyword>
<dbReference type="InterPro" id="IPR036097">
    <property type="entry name" value="HisK_dim/P_sf"/>
</dbReference>
<dbReference type="SUPFAM" id="SSF47384">
    <property type="entry name" value="Homodimeric domain of signal transducing histidine kinase"/>
    <property type="match status" value="1"/>
</dbReference>
<dbReference type="PANTHER" id="PTHR43304">
    <property type="entry name" value="PHYTOCHROME-LIKE PROTEIN CPH1"/>
    <property type="match status" value="1"/>
</dbReference>
<dbReference type="Pfam" id="PF00512">
    <property type="entry name" value="HisKA"/>
    <property type="match status" value="1"/>
</dbReference>
<comment type="catalytic activity">
    <reaction evidence="1">
        <text>ATP + protein L-histidine = ADP + protein N-phospho-L-histidine.</text>
        <dbReference type="EC" id="2.7.13.3"/>
    </reaction>
</comment>
<dbReference type="InterPro" id="IPR035965">
    <property type="entry name" value="PAS-like_dom_sf"/>
</dbReference>